<organism evidence="2 3">
    <name type="scientific">Candidimonas humi</name>
    <dbReference type="NCBI Taxonomy" id="683355"/>
    <lineage>
        <taxon>Bacteria</taxon>
        <taxon>Pseudomonadati</taxon>
        <taxon>Pseudomonadota</taxon>
        <taxon>Betaproteobacteria</taxon>
        <taxon>Burkholderiales</taxon>
        <taxon>Alcaligenaceae</taxon>
        <taxon>Candidimonas</taxon>
    </lineage>
</organism>
<accession>A0ABV8P0I9</accession>
<keyword evidence="3" id="KW-1185">Reference proteome</keyword>
<name>A0ABV8P0I9_9BURK</name>
<dbReference type="CDD" id="cd13578">
    <property type="entry name" value="PBP2_Bug27"/>
    <property type="match status" value="1"/>
</dbReference>
<dbReference type="RefSeq" id="WP_217965540.1">
    <property type="nucleotide sequence ID" value="NZ_JAHTBN010000007.1"/>
</dbReference>
<dbReference type="Pfam" id="PF03401">
    <property type="entry name" value="TctC"/>
    <property type="match status" value="1"/>
</dbReference>
<dbReference type="PIRSF" id="PIRSF017082">
    <property type="entry name" value="YflP"/>
    <property type="match status" value="1"/>
</dbReference>
<protein>
    <submittedName>
        <fullName evidence="2">Tripartite tricarboxylate transporter substrate binding protein</fullName>
    </submittedName>
</protein>
<comment type="caution">
    <text evidence="2">The sequence shown here is derived from an EMBL/GenBank/DDBJ whole genome shotgun (WGS) entry which is preliminary data.</text>
</comment>
<gene>
    <name evidence="2" type="ORF">ACFOY1_11750</name>
</gene>
<evidence type="ECO:0000313" key="2">
    <source>
        <dbReference type="EMBL" id="MFC4201628.1"/>
    </source>
</evidence>
<sequence>MSADKYPSRPITIVVPFSAGGASDLTARFVAKKLSQRIGVSVIVDNKAGASGTIGAQYVARSAPDGYTLMLVDTSFSQVTAIGMKMPYDPVKDFTPIRLIVTVPAVVCVNTKVPAHTLKDLLNLARQSPGRITYASGGVGSPLHMAAALLAIDSGTQMLHVPYKGAAPAITDTIGGQTQVVIPALAAVLPMLKAGKLRALAVTTLHRSAQLPDVPTVAEAGVPGYEATSWFGLTMPAGAPKQVVQRLRDELGAILAEPDAAAFFGKLGANVAVHQDVPFPVFVKQQIGKWTDVAHKANIHVK</sequence>
<evidence type="ECO:0000313" key="3">
    <source>
        <dbReference type="Proteomes" id="UP001595848"/>
    </source>
</evidence>
<dbReference type="PANTHER" id="PTHR42928">
    <property type="entry name" value="TRICARBOXYLATE-BINDING PROTEIN"/>
    <property type="match status" value="1"/>
</dbReference>
<dbReference type="Proteomes" id="UP001595848">
    <property type="component" value="Unassembled WGS sequence"/>
</dbReference>
<comment type="similarity">
    <text evidence="1">Belongs to the UPF0065 (bug) family.</text>
</comment>
<evidence type="ECO:0000256" key="1">
    <source>
        <dbReference type="ARBA" id="ARBA00006987"/>
    </source>
</evidence>
<dbReference type="InterPro" id="IPR005064">
    <property type="entry name" value="BUG"/>
</dbReference>
<reference evidence="3" key="1">
    <citation type="journal article" date="2019" name="Int. J. Syst. Evol. Microbiol.">
        <title>The Global Catalogue of Microorganisms (GCM) 10K type strain sequencing project: providing services to taxonomists for standard genome sequencing and annotation.</title>
        <authorList>
            <consortium name="The Broad Institute Genomics Platform"/>
            <consortium name="The Broad Institute Genome Sequencing Center for Infectious Disease"/>
            <person name="Wu L."/>
            <person name="Ma J."/>
        </authorList>
    </citation>
    <scope>NUCLEOTIDE SEQUENCE [LARGE SCALE GENOMIC DNA]</scope>
    <source>
        <strain evidence="3">LMG 24813</strain>
    </source>
</reference>
<dbReference type="PANTHER" id="PTHR42928:SF5">
    <property type="entry name" value="BLR1237 PROTEIN"/>
    <property type="match status" value="1"/>
</dbReference>
<proteinExistence type="inferred from homology"/>
<dbReference type="EMBL" id="JBHSBV010000004">
    <property type="protein sequence ID" value="MFC4201628.1"/>
    <property type="molecule type" value="Genomic_DNA"/>
</dbReference>